<reference evidence="1 2" key="1">
    <citation type="submission" date="2017-06" db="EMBL/GenBank/DDBJ databases">
        <title>Draft genome of Pseudomonas nitroreducens DF05.</title>
        <authorList>
            <person name="Iyer R."/>
        </authorList>
    </citation>
    <scope>NUCLEOTIDE SEQUENCE [LARGE SCALE GENOMIC DNA]</scope>
    <source>
        <strain evidence="1 2">DF05</strain>
    </source>
</reference>
<dbReference type="RefSeq" id="WP_088416631.1">
    <property type="nucleotide sequence ID" value="NZ_NJBA01000002.1"/>
</dbReference>
<dbReference type="EMBL" id="NJBA01000002">
    <property type="protein sequence ID" value="OWP51736.1"/>
    <property type="molecule type" value="Genomic_DNA"/>
</dbReference>
<name>A0A246FBR3_PSENT</name>
<proteinExistence type="predicted"/>
<protein>
    <submittedName>
        <fullName evidence="1">Uncharacterized protein</fullName>
    </submittedName>
</protein>
<organism evidence="1 2">
    <name type="scientific">Pseudomonas nitroreducens</name>
    <dbReference type="NCBI Taxonomy" id="46680"/>
    <lineage>
        <taxon>Bacteria</taxon>
        <taxon>Pseudomonadati</taxon>
        <taxon>Pseudomonadota</taxon>
        <taxon>Gammaproteobacteria</taxon>
        <taxon>Pseudomonadales</taxon>
        <taxon>Pseudomonadaceae</taxon>
        <taxon>Pseudomonas</taxon>
    </lineage>
</organism>
<comment type="caution">
    <text evidence="1">The sequence shown here is derived from an EMBL/GenBank/DDBJ whole genome shotgun (WGS) entry which is preliminary data.</text>
</comment>
<accession>A0A246FBR3</accession>
<dbReference type="AlphaFoldDB" id="A0A246FBR3"/>
<evidence type="ECO:0000313" key="2">
    <source>
        <dbReference type="Proteomes" id="UP000198145"/>
    </source>
</evidence>
<gene>
    <name evidence="1" type="ORF">CEG18_05580</name>
</gene>
<sequence>MPDAPSVAELFREEPLYWGLRGDPYLWREMAEQLADTPLPPSEAELVQRLTELFEQLAGIALDHPTHVYLPRHAHGGMSSGMISSQFWRERALPLLVERYRAVSPQT</sequence>
<evidence type="ECO:0000313" key="1">
    <source>
        <dbReference type="EMBL" id="OWP51736.1"/>
    </source>
</evidence>
<dbReference type="Proteomes" id="UP000198145">
    <property type="component" value="Unassembled WGS sequence"/>
</dbReference>